<dbReference type="Pfam" id="PF12969">
    <property type="entry name" value="DUF3857"/>
    <property type="match status" value="1"/>
</dbReference>
<feature type="domain" description="Transglutaminase-like" evidence="1">
    <location>
        <begin position="297"/>
        <end position="399"/>
    </location>
</feature>
<dbReference type="InterPro" id="IPR024618">
    <property type="entry name" value="DUF3857"/>
</dbReference>
<dbReference type="EMBL" id="AP017313">
    <property type="protein sequence ID" value="BAU54638.1"/>
    <property type="molecule type" value="Genomic_DNA"/>
</dbReference>
<evidence type="ECO:0000313" key="4">
    <source>
        <dbReference type="Proteomes" id="UP000218263"/>
    </source>
</evidence>
<evidence type="ECO:0000259" key="2">
    <source>
        <dbReference type="Pfam" id="PF12969"/>
    </source>
</evidence>
<evidence type="ECO:0000313" key="3">
    <source>
        <dbReference type="EMBL" id="BAU54638.1"/>
    </source>
</evidence>
<organism evidence="3 4">
    <name type="scientific">Mucilaginibacter gotjawali</name>
    <dbReference type="NCBI Taxonomy" id="1550579"/>
    <lineage>
        <taxon>Bacteria</taxon>
        <taxon>Pseudomonadati</taxon>
        <taxon>Bacteroidota</taxon>
        <taxon>Sphingobacteriia</taxon>
        <taxon>Sphingobacteriales</taxon>
        <taxon>Sphingobacteriaceae</taxon>
        <taxon>Mucilaginibacter</taxon>
    </lineage>
</organism>
<name>A0A120MZ20_9SPHI</name>
<proteinExistence type="predicted"/>
<dbReference type="RefSeq" id="WP_096352652.1">
    <property type="nucleotide sequence ID" value="NZ_AP017313.1"/>
</dbReference>
<dbReference type="OrthoDB" id="98874at2"/>
<dbReference type="InterPro" id="IPR038765">
    <property type="entry name" value="Papain-like_cys_pep_sf"/>
</dbReference>
<accession>A0A120MZ20</accession>
<dbReference type="Pfam" id="PF01841">
    <property type="entry name" value="Transglut_core"/>
    <property type="match status" value="1"/>
</dbReference>
<dbReference type="AlphaFoldDB" id="A0A120MZ20"/>
<keyword evidence="4" id="KW-1185">Reference proteome</keyword>
<dbReference type="InterPro" id="IPR002931">
    <property type="entry name" value="Transglutaminase-like"/>
</dbReference>
<dbReference type="Pfam" id="PF10754">
    <property type="entry name" value="DUF2569"/>
    <property type="match status" value="1"/>
</dbReference>
<dbReference type="Proteomes" id="UP000218263">
    <property type="component" value="Chromosome"/>
</dbReference>
<feature type="domain" description="DUF3857" evidence="2">
    <location>
        <begin position="75"/>
        <end position="236"/>
    </location>
</feature>
<sequence length="845" mass="96989">MQKNLNLLLFVLFSVVITNFSIDKAYAFTPIVHLSPKPSWILPSKRYNQPPSARDVNNGAYDELIEEQVNVEQKATYNHIITQIVSQSGVQNNSDISVSFNPAYERLDFHEITVWRNNKPQSRLNVGEFKVLPDESEIEKFIYNGTYSAKYILSDIRKGDRLEYSYTITGFNPVFDNKFCRSIYLQGANRIEHQYTTLLFAAGRKLNLKSFNLRSQPKISVSAGIKRFEWEDFKVPGISTNKIQPDWFNQYARVQVSEFGSWKEVVNWGLKTNPLQTTFKGELADTIAKLKRQSGGDQAKYFRAAVTLVQDGIRYMGIETGPYSHKANMPENVFKQRYGDCKDKSLLLASILNANGIEAHLALINTDLEDKVESFMPSPILFNHAVVVAAVNGEKVWADATMANQGGKGTDLYFPPYREGLILSAGNTGLTKINETKTGSINCVENFDVHDEFTPVKLSVVTTYTRDEADDTRDHIATTGIAQTEKNYLDYYSKTFSKIEAGDSLIIKDNRAKNELTTIESYKIRDFFKHDAVSGKYTADFYADFVRHQLPDVDGEVHTPVLVNYPYNLDYTIHVFMAGGWDNITDEKYELNRSTYKFATDKKVKGDDLALHYQFTYLNDYVPLDKLPEFKQDIKDLKDDQLSYSFYYIPDIKKLPFKLNRIMFLLSIVVIILFAFLATKYYKTETREEIFANRVYSAPAIGGWLIVLLLVIFASAFRMTYHLVEDGYFGMSKWDLYTNGQKSLVYRLLLIFEMIGNVGLASFCCFCLLLIVKKRDIAPYFIKRLLLFSVLFIFCDYLLNAFFKAQLSNYDDEQIIQAVIMAAIWTYYLNISERVKSTFIVPYPH</sequence>
<dbReference type="SUPFAM" id="SSF54001">
    <property type="entry name" value="Cysteine proteinases"/>
    <property type="match status" value="1"/>
</dbReference>
<dbReference type="InterPro" id="IPR019690">
    <property type="entry name" value="DUF2569"/>
</dbReference>
<protein>
    <submittedName>
        <fullName evidence="3">Uncharacterized protein</fullName>
    </submittedName>
</protein>
<dbReference type="GO" id="GO:0006508">
    <property type="term" value="P:proteolysis"/>
    <property type="evidence" value="ECO:0007669"/>
    <property type="project" value="UniProtKB-KW"/>
</dbReference>
<dbReference type="Gene3D" id="2.60.40.3140">
    <property type="match status" value="1"/>
</dbReference>
<dbReference type="GO" id="GO:0008233">
    <property type="term" value="F:peptidase activity"/>
    <property type="evidence" value="ECO:0007669"/>
    <property type="project" value="UniProtKB-KW"/>
</dbReference>
<dbReference type="Gene3D" id="3.10.620.30">
    <property type="match status" value="1"/>
</dbReference>
<dbReference type="KEGG" id="mgot:MgSA37_02814"/>
<evidence type="ECO:0000259" key="1">
    <source>
        <dbReference type="Pfam" id="PF01841"/>
    </source>
</evidence>
<gene>
    <name evidence="3" type="ORF">MgSA37_02814</name>
</gene>
<reference evidence="3 4" key="1">
    <citation type="submission" date="2015-12" db="EMBL/GenBank/DDBJ databases">
        <title>Genome sequence of Mucilaginibacter gotjawali.</title>
        <authorList>
            <person name="Lee J.S."/>
            <person name="Lee K.C."/>
            <person name="Kim K.K."/>
            <person name="Lee B.W."/>
        </authorList>
    </citation>
    <scope>NUCLEOTIDE SEQUENCE [LARGE SCALE GENOMIC DNA]</scope>
    <source>
        <strain evidence="3 4">SA3-7</strain>
    </source>
</reference>